<dbReference type="Gene3D" id="3.40.50.10420">
    <property type="entry name" value="NagB/RpiA/CoA transferase-like"/>
    <property type="match status" value="1"/>
</dbReference>
<dbReference type="InterPro" id="IPR037171">
    <property type="entry name" value="NagB/RpiA_transferase-like"/>
</dbReference>
<dbReference type="AlphaFoldDB" id="G8QZD0"/>
<protein>
    <recommendedName>
        <fullName evidence="2">LUD domain-containing protein</fullName>
    </recommendedName>
</protein>
<proteinExistence type="predicted"/>
<evidence type="ECO:0000313" key="4">
    <source>
        <dbReference type="Proteomes" id="UP000005631"/>
    </source>
</evidence>
<sequence length="211" mass="23021">MAESKKKTGFFGKFLNVLSGRPEENSSEPETQSLFSSSSKKEPVDLSFVKNFTASGGKFLYCEEEKDAYEFLAQIAKESHLNSIFCNESNLQSILQKAGIKVLADDVKSADAFCSSCEYLISFNGGIMITANQTMGNKLNDLPETFITVARTSQIVENLRSGLTGIRNKYSGNIPSQITTIKGPIKASAPEEAGGSTCNKEVYLLLLEDQL</sequence>
<evidence type="ECO:0000259" key="2">
    <source>
        <dbReference type="Pfam" id="PF02589"/>
    </source>
</evidence>
<name>G8QZD0_OWEHD</name>
<dbReference type="Proteomes" id="UP000005631">
    <property type="component" value="Chromosome"/>
</dbReference>
<reference evidence="3 4" key="1">
    <citation type="journal article" date="2012" name="Stand. Genomic Sci.">
        <title>Genome sequence of the orange-pigmented seawater bacterium Owenweeksia hongkongensis type strain (UST20020801(T)).</title>
        <authorList>
            <person name="Riedel T."/>
            <person name="Held B."/>
            <person name="Nolan M."/>
            <person name="Lucas S."/>
            <person name="Lapidus A."/>
            <person name="Tice H."/>
            <person name="Del Rio T.G."/>
            <person name="Cheng J.F."/>
            <person name="Han C."/>
            <person name="Tapia R."/>
            <person name="Goodwin L.A."/>
            <person name="Pitluck S."/>
            <person name="Liolios K."/>
            <person name="Mavromatis K."/>
            <person name="Pagani I."/>
            <person name="Ivanova N."/>
            <person name="Mikhailova N."/>
            <person name="Pati A."/>
            <person name="Chen A."/>
            <person name="Palaniappan K."/>
            <person name="Rohde M."/>
            <person name="Tindall B.J."/>
            <person name="Detter J.C."/>
            <person name="Goker M."/>
            <person name="Woyke T."/>
            <person name="Bristow J."/>
            <person name="Eisen J.A."/>
            <person name="Markowitz V."/>
            <person name="Hugenholtz P."/>
            <person name="Klenk H.P."/>
            <person name="Kyrpides N.C."/>
        </authorList>
    </citation>
    <scope>NUCLEOTIDE SEQUENCE</scope>
    <source>
        <strain evidence="4">DSM 17368 / JCM 12287 / NRRL B-23963</strain>
    </source>
</reference>
<dbReference type="Pfam" id="PF02589">
    <property type="entry name" value="LUD_dom"/>
    <property type="match status" value="1"/>
</dbReference>
<gene>
    <name evidence="3" type="ordered locus">Oweho_1568</name>
</gene>
<accession>G8QZD0</accession>
<dbReference type="SUPFAM" id="SSF100950">
    <property type="entry name" value="NagB/RpiA/CoA transferase-like"/>
    <property type="match status" value="1"/>
</dbReference>
<dbReference type="RefSeq" id="WP_014201914.1">
    <property type="nucleotide sequence ID" value="NC_016599.1"/>
</dbReference>
<dbReference type="OrthoDB" id="1425114at2"/>
<dbReference type="EMBL" id="CP003156">
    <property type="protein sequence ID" value="AEV32558.1"/>
    <property type="molecule type" value="Genomic_DNA"/>
</dbReference>
<evidence type="ECO:0000313" key="3">
    <source>
        <dbReference type="EMBL" id="AEV32558.1"/>
    </source>
</evidence>
<dbReference type="InterPro" id="IPR003741">
    <property type="entry name" value="LUD_dom"/>
</dbReference>
<dbReference type="PATRIC" id="fig|926562.3.peg.1569"/>
<dbReference type="HOGENOM" id="CLU_1347319_0_0_10"/>
<dbReference type="eggNOG" id="COG1556">
    <property type="taxonomic scope" value="Bacteria"/>
</dbReference>
<feature type="domain" description="LUD" evidence="2">
    <location>
        <begin position="100"/>
        <end position="205"/>
    </location>
</feature>
<feature type="region of interest" description="Disordered" evidence="1">
    <location>
        <begin position="19"/>
        <end position="38"/>
    </location>
</feature>
<evidence type="ECO:0000256" key="1">
    <source>
        <dbReference type="SAM" id="MobiDB-lite"/>
    </source>
</evidence>
<dbReference type="KEGG" id="oho:Oweho_1568"/>
<dbReference type="STRING" id="926562.Oweho_1568"/>
<organism evidence="3 4">
    <name type="scientific">Owenweeksia hongkongensis (strain DSM 17368 / CIP 108786 / JCM 12287 / NRRL B-23963 / UST20020801)</name>
    <dbReference type="NCBI Taxonomy" id="926562"/>
    <lineage>
        <taxon>Bacteria</taxon>
        <taxon>Pseudomonadati</taxon>
        <taxon>Bacteroidota</taxon>
        <taxon>Flavobacteriia</taxon>
        <taxon>Flavobacteriales</taxon>
        <taxon>Owenweeksiaceae</taxon>
        <taxon>Owenweeksia</taxon>
    </lineage>
</organism>
<feature type="compositionally biased region" description="Polar residues" evidence="1">
    <location>
        <begin position="28"/>
        <end position="38"/>
    </location>
</feature>
<dbReference type="InterPro" id="IPR024185">
    <property type="entry name" value="FTHF_cligase-like_sf"/>
</dbReference>
<keyword evidence="4" id="KW-1185">Reference proteome</keyword>